<protein>
    <submittedName>
        <fullName evidence="1">Uncharacterized protein</fullName>
    </submittedName>
</protein>
<dbReference type="AlphaFoldDB" id="A0A7W5YD02"/>
<name>A0A7W5YD02_9ACTN</name>
<dbReference type="GeneID" id="95395677"/>
<dbReference type="RefSeq" id="WP_183662423.1">
    <property type="nucleotide sequence ID" value="NZ_JACIBV010000003.1"/>
</dbReference>
<comment type="caution">
    <text evidence="1">The sequence shown here is derived from an EMBL/GenBank/DDBJ whole genome shotgun (WGS) entry which is preliminary data.</text>
</comment>
<keyword evidence="2" id="KW-1185">Reference proteome</keyword>
<reference evidence="1 2" key="1">
    <citation type="submission" date="2020-08" db="EMBL/GenBank/DDBJ databases">
        <title>Sequencing the genomes of 1000 actinobacteria strains.</title>
        <authorList>
            <person name="Klenk H.-P."/>
        </authorList>
    </citation>
    <scope>NUCLEOTIDE SEQUENCE [LARGE SCALE GENOMIC DNA]</scope>
    <source>
        <strain evidence="1 2">DSM 44320</strain>
    </source>
</reference>
<dbReference type="Proteomes" id="UP000579945">
    <property type="component" value="Unassembled WGS sequence"/>
</dbReference>
<sequence length="123" mass="13321">MTAESPNSADPITALLIACDRFHSHVTLLADQLRDVELGDEDAERVHEAVHRTFTTVGLVGSLTVGLQRDADEAECPHYNVLSDAEWARLSVDLGAHERKLAYECELQPGHPGPAPVAGSVLR</sequence>
<accession>A0A7W5YD02</accession>
<evidence type="ECO:0000313" key="2">
    <source>
        <dbReference type="Proteomes" id="UP000579945"/>
    </source>
</evidence>
<gene>
    <name evidence="1" type="ORF">FHR33_009696</name>
</gene>
<organism evidence="1 2">
    <name type="scientific">Nonomuraea dietziae</name>
    <dbReference type="NCBI Taxonomy" id="65515"/>
    <lineage>
        <taxon>Bacteria</taxon>
        <taxon>Bacillati</taxon>
        <taxon>Actinomycetota</taxon>
        <taxon>Actinomycetes</taxon>
        <taxon>Streptosporangiales</taxon>
        <taxon>Streptosporangiaceae</taxon>
        <taxon>Nonomuraea</taxon>
    </lineage>
</organism>
<evidence type="ECO:0000313" key="1">
    <source>
        <dbReference type="EMBL" id="MBB3733743.1"/>
    </source>
</evidence>
<dbReference type="EMBL" id="JACIBV010000003">
    <property type="protein sequence ID" value="MBB3733743.1"/>
    <property type="molecule type" value="Genomic_DNA"/>
</dbReference>
<proteinExistence type="predicted"/>